<organism evidence="5 6">
    <name type="scientific">Spirochaeta isovalerica</name>
    <dbReference type="NCBI Taxonomy" id="150"/>
    <lineage>
        <taxon>Bacteria</taxon>
        <taxon>Pseudomonadati</taxon>
        <taxon>Spirochaetota</taxon>
        <taxon>Spirochaetia</taxon>
        <taxon>Spirochaetales</taxon>
        <taxon>Spirochaetaceae</taxon>
        <taxon>Spirochaeta</taxon>
    </lineage>
</organism>
<keyword evidence="6" id="KW-1185">Reference proteome</keyword>
<keyword evidence="2 5" id="KW-0808">Transferase</keyword>
<evidence type="ECO:0000256" key="2">
    <source>
        <dbReference type="ARBA" id="ARBA00022679"/>
    </source>
</evidence>
<dbReference type="InterPro" id="IPR002123">
    <property type="entry name" value="Plipid/glycerol_acylTrfase"/>
</dbReference>
<evidence type="ECO:0000259" key="4">
    <source>
        <dbReference type="SMART" id="SM00563"/>
    </source>
</evidence>
<dbReference type="EMBL" id="JACHGJ010000008">
    <property type="protein sequence ID" value="MBB6481875.1"/>
    <property type="molecule type" value="Genomic_DNA"/>
</dbReference>
<dbReference type="GO" id="GO:0006654">
    <property type="term" value="P:phosphatidic acid biosynthetic process"/>
    <property type="evidence" value="ECO:0007669"/>
    <property type="project" value="TreeGrafter"/>
</dbReference>
<comment type="pathway">
    <text evidence="1">Lipid metabolism.</text>
</comment>
<keyword evidence="3 5" id="KW-0012">Acyltransferase</keyword>
<dbReference type="PANTHER" id="PTHR10434:SF11">
    <property type="entry name" value="1-ACYL-SN-GLYCEROL-3-PHOSPHATE ACYLTRANSFERASE"/>
    <property type="match status" value="1"/>
</dbReference>
<evidence type="ECO:0000313" key="6">
    <source>
        <dbReference type="Proteomes" id="UP000587760"/>
    </source>
</evidence>
<dbReference type="RefSeq" id="WP_184748111.1">
    <property type="nucleotide sequence ID" value="NZ_JACHGJ010000008.1"/>
</dbReference>
<gene>
    <name evidence="5" type="ORF">HNR50_003556</name>
</gene>
<evidence type="ECO:0000256" key="3">
    <source>
        <dbReference type="ARBA" id="ARBA00023315"/>
    </source>
</evidence>
<reference evidence="5 6" key="1">
    <citation type="submission" date="2020-08" db="EMBL/GenBank/DDBJ databases">
        <title>Genomic Encyclopedia of Type Strains, Phase IV (KMG-IV): sequencing the most valuable type-strain genomes for metagenomic binning, comparative biology and taxonomic classification.</title>
        <authorList>
            <person name="Goeker M."/>
        </authorList>
    </citation>
    <scope>NUCLEOTIDE SEQUENCE [LARGE SCALE GENOMIC DNA]</scope>
    <source>
        <strain evidence="5 6">DSM 2461</strain>
    </source>
</reference>
<evidence type="ECO:0000256" key="1">
    <source>
        <dbReference type="ARBA" id="ARBA00005189"/>
    </source>
</evidence>
<sequence length="397" mass="46202">MSEDYTKDYRESLLYKFLRSLVKNVVMPYYRVSWVNKEAVDKLEKPYLVLPNHSGFFDPFFLNAPVKEKFHYVVSDTQFRSPLMRFLLGQTGAIPITKNTNDLKSVKKMTDASRAGRVVGIFPEGLRNWDGETLPLIESTAKLVRMLNVPVVVPLLEGAYLMDPRWGTSLRRGKVVITYKILFDGQRPGRMKISEISSALKEALDHNEFTSETLKGVKFKSRKRAENIEQIVYLCPECHSISSFKSKGNDFSCSKCGYSVHYTEEGHFRALKGKDHFDNMAEWNKWQKGEAVKILQKDHGEEPIFSDCNLIHSMPDEKGAFRKKGKGCLYFYKDKIEYRDESGYLFIYKLEGISGMNVQLHERLEFYYEKELHRFHSKKRVFSARKVNDFYELSMDL</sequence>
<feature type="domain" description="Phospholipid/glycerol acyltransferase" evidence="4">
    <location>
        <begin position="47"/>
        <end position="159"/>
    </location>
</feature>
<dbReference type="Pfam" id="PF01553">
    <property type="entry name" value="Acyltransferase"/>
    <property type="match status" value="1"/>
</dbReference>
<dbReference type="EC" id="2.3.1.51" evidence="5"/>
<dbReference type="Proteomes" id="UP000587760">
    <property type="component" value="Unassembled WGS sequence"/>
</dbReference>
<evidence type="ECO:0000313" key="5">
    <source>
        <dbReference type="EMBL" id="MBB6481875.1"/>
    </source>
</evidence>
<dbReference type="SUPFAM" id="SSF69593">
    <property type="entry name" value="Glycerol-3-phosphate (1)-acyltransferase"/>
    <property type="match status" value="1"/>
</dbReference>
<dbReference type="AlphaFoldDB" id="A0A841RCY7"/>
<accession>A0A841RCY7</accession>
<protein>
    <submittedName>
        <fullName evidence="5">1-acyl-sn-glycerol-3-phosphate acyltransferase</fullName>
        <ecNumber evidence="5">2.3.1.51</ecNumber>
    </submittedName>
</protein>
<proteinExistence type="predicted"/>
<dbReference type="GO" id="GO:0003841">
    <property type="term" value="F:1-acylglycerol-3-phosphate O-acyltransferase activity"/>
    <property type="evidence" value="ECO:0007669"/>
    <property type="project" value="UniProtKB-EC"/>
</dbReference>
<name>A0A841RCY7_9SPIO</name>
<dbReference type="SMART" id="SM00563">
    <property type="entry name" value="PlsC"/>
    <property type="match status" value="1"/>
</dbReference>
<comment type="caution">
    <text evidence="5">The sequence shown here is derived from an EMBL/GenBank/DDBJ whole genome shotgun (WGS) entry which is preliminary data.</text>
</comment>
<dbReference type="PANTHER" id="PTHR10434">
    <property type="entry name" value="1-ACYL-SN-GLYCEROL-3-PHOSPHATE ACYLTRANSFERASE"/>
    <property type="match status" value="1"/>
</dbReference>
<dbReference type="CDD" id="cd07989">
    <property type="entry name" value="LPLAT_AGPAT-like"/>
    <property type="match status" value="1"/>
</dbReference>